<evidence type="ECO:0000313" key="2">
    <source>
        <dbReference type="Proteomes" id="UP000008148"/>
    </source>
</evidence>
<dbReference type="HOGENOM" id="CLU_3205103_0_0_6"/>
<name>A8AII2_CITK8</name>
<gene>
    <name evidence="1" type="ordered locus">CKO_02170</name>
</gene>
<evidence type="ECO:0000313" key="1">
    <source>
        <dbReference type="EMBL" id="ABV13294.1"/>
    </source>
</evidence>
<dbReference type="KEGG" id="cko:CKO_02170"/>
<keyword evidence="2" id="KW-1185">Reference proteome</keyword>
<accession>A8AII2</accession>
<sequence>MDMDKNREEVQISCASCHQQKHCQSTRIAASRAFPPFDLKY</sequence>
<dbReference type="AlphaFoldDB" id="A8AII2"/>
<dbReference type="Proteomes" id="UP000008148">
    <property type="component" value="Chromosome"/>
</dbReference>
<dbReference type="EMBL" id="CP000822">
    <property type="protein sequence ID" value="ABV13294.1"/>
    <property type="molecule type" value="Genomic_DNA"/>
</dbReference>
<protein>
    <submittedName>
        <fullName evidence="1">Uncharacterized protein</fullName>
    </submittedName>
</protein>
<organism evidence="1 2">
    <name type="scientific">Citrobacter koseri (strain ATCC BAA-895 / CDC 4225-83 / SGSC4696)</name>
    <dbReference type="NCBI Taxonomy" id="290338"/>
    <lineage>
        <taxon>Bacteria</taxon>
        <taxon>Pseudomonadati</taxon>
        <taxon>Pseudomonadota</taxon>
        <taxon>Gammaproteobacteria</taxon>
        <taxon>Enterobacterales</taxon>
        <taxon>Enterobacteriaceae</taxon>
        <taxon>Citrobacter</taxon>
    </lineage>
</organism>
<reference evidence="1 2" key="1">
    <citation type="submission" date="2007-08" db="EMBL/GenBank/DDBJ databases">
        <authorList>
            <consortium name="The Citrobacter koseri Genome Sequencing Project"/>
            <person name="McClelland M."/>
            <person name="Sanderson E.K."/>
            <person name="Porwollik S."/>
            <person name="Spieth J."/>
            <person name="Clifton W.S."/>
            <person name="Latreille P."/>
            <person name="Courtney L."/>
            <person name="Wang C."/>
            <person name="Pepin K."/>
            <person name="Bhonagiri V."/>
            <person name="Nash W."/>
            <person name="Johnson M."/>
            <person name="Thiruvilangam P."/>
            <person name="Wilson R."/>
        </authorList>
    </citation>
    <scope>NUCLEOTIDE SEQUENCE [LARGE SCALE GENOMIC DNA]</scope>
    <source>
        <strain evidence="2">ATCC BAA-895 / CDC 4225-83 / SGSC4696</strain>
    </source>
</reference>
<proteinExistence type="predicted"/>